<evidence type="ECO:0000313" key="2">
    <source>
        <dbReference type="EMBL" id="CCI52657.1"/>
    </source>
</evidence>
<dbReference type="Proteomes" id="UP000035720">
    <property type="component" value="Unassembled WGS sequence"/>
</dbReference>
<dbReference type="OrthoDB" id="3874088at2"/>
<evidence type="ECO:0000259" key="1">
    <source>
        <dbReference type="Pfam" id="PF06527"/>
    </source>
</evidence>
<proteinExistence type="predicted"/>
<gene>
    <name evidence="2" type="ORF">BN13_1920009</name>
</gene>
<organism evidence="2 3">
    <name type="scientific">Nostocoides jenkinsii Ben 74</name>
    <dbReference type="NCBI Taxonomy" id="1193518"/>
    <lineage>
        <taxon>Bacteria</taxon>
        <taxon>Bacillati</taxon>
        <taxon>Actinomycetota</taxon>
        <taxon>Actinomycetes</taxon>
        <taxon>Micrococcales</taxon>
        <taxon>Intrasporangiaceae</taxon>
        <taxon>Nostocoides</taxon>
    </lineage>
</organism>
<comment type="caution">
    <text evidence="2">The sequence shown here is derived from an EMBL/GenBank/DDBJ whole genome shotgun (WGS) entry which is preliminary data.</text>
</comment>
<reference evidence="2 3" key="1">
    <citation type="journal article" date="2013" name="ISME J.">
        <title>A metabolic model for members of the genus Tetrasphaera involved in enhanced biological phosphorus removal.</title>
        <authorList>
            <person name="Kristiansen R."/>
            <person name="Nguyen H.T.T."/>
            <person name="Saunders A.M."/>
            <person name="Nielsen J.L."/>
            <person name="Wimmer R."/>
            <person name="Le V.Q."/>
            <person name="McIlroy S.J."/>
            <person name="Petrovski S."/>
            <person name="Seviour R.J."/>
            <person name="Calteau A."/>
            <person name="Nielsen K.L."/>
            <person name="Nielsen P.H."/>
        </authorList>
    </citation>
    <scope>NUCLEOTIDE SEQUENCE [LARGE SCALE GENOMIC DNA]</scope>
    <source>
        <strain evidence="2 3">Ben 74</strain>
    </source>
</reference>
<name>A0A077MCS2_9MICO</name>
<dbReference type="InterPro" id="IPR009492">
    <property type="entry name" value="TniQ"/>
</dbReference>
<sequence>MTRLPLALAPLKNESWPSYLTRRAAQHGTTLAELGTHLGLRDGRGRWPGRFGIELAPYDVQRLAPILGLVPTEIENMQLSSYDQLALDLTGLAHDSPIAATRATTHAAWVWLAGSTFCPVCLAEDDGAWRLSWRIPWITACVRHGVALRGSCADCGRVPGLGNRLHGSAPPRVAAAPDGRLCSHPRPGGAVCGADLSAQQTGHADPRRLARAHQMAELVSGQRSPVAGVERTSLQALRAWQSAIGIAVRLGAVDAGDWGRTHRWANPPRDPDLVDRLLESVEPLVNAKEPESAADVLEGWLRSAGIGSPNANTFSRITQPSAALQPVIEEILSRRGRAHTLIQRRLVGQDGLALDQRGWGVDDVPQLVWPCALPEHLRHSTKPDQRILRAVVSMVLVRMCTDAKDWVEAGAALGFPPDKSRNWTRYAFAARCGVKDDLLIAARTLEAKLTTPPDHPSFHRRSQISGFGSWALRDAQSPDCLYQGGGAWCPCSRAWCPAPRTEESFGPLYRTHRY</sequence>
<dbReference type="AlphaFoldDB" id="A0A077MCS2"/>
<protein>
    <recommendedName>
        <fullName evidence="1">TniQ domain-containing protein</fullName>
    </recommendedName>
</protein>
<keyword evidence="3" id="KW-1185">Reference proteome</keyword>
<feature type="domain" description="TniQ" evidence="1">
    <location>
        <begin position="5"/>
        <end position="148"/>
    </location>
</feature>
<accession>A0A077MCS2</accession>
<dbReference type="STRING" id="1193518.BN13_1920009"/>
<evidence type="ECO:0000313" key="3">
    <source>
        <dbReference type="Proteomes" id="UP000035720"/>
    </source>
</evidence>
<dbReference type="EMBL" id="CAJC01000104">
    <property type="protein sequence ID" value="CCI52657.1"/>
    <property type="molecule type" value="Genomic_DNA"/>
</dbReference>
<dbReference type="Pfam" id="PF06527">
    <property type="entry name" value="TniQ"/>
    <property type="match status" value="1"/>
</dbReference>